<dbReference type="Proteomes" id="UP000789759">
    <property type="component" value="Unassembled WGS sequence"/>
</dbReference>
<dbReference type="GO" id="GO:0006284">
    <property type="term" value="P:base-excision repair"/>
    <property type="evidence" value="ECO:0007669"/>
    <property type="project" value="TreeGrafter"/>
</dbReference>
<dbReference type="SUPFAM" id="SSF51658">
    <property type="entry name" value="Xylose isomerase-like"/>
    <property type="match status" value="1"/>
</dbReference>
<sequence>MQWKLEYKEPKGTYKNEQMKKYMMVQNGEPNYQEDDNIIQGNRKIGLKMILHTSMGIYLNDPLWNNGKRHWKINRILEEIYRTDKIGIKWVVIHIGTAADKNRSDMIDNINEILKELVQQQLEIGILLKNLASNNCYGATIPDLMDIVNSIDQQLRFKNKEKSKKRIGICFDTQHYYVAGGGKRINEYRNIYNKYGHEIIVTHVNNSPPEVIFGKGMDKHAHIMDPAAKIPIEVYQMIAGHKE</sequence>
<dbReference type="GO" id="GO:0003677">
    <property type="term" value="F:DNA binding"/>
    <property type="evidence" value="ECO:0007669"/>
    <property type="project" value="InterPro"/>
</dbReference>
<proteinExistence type="predicted"/>
<dbReference type="InterPro" id="IPR001719">
    <property type="entry name" value="AP_endonuc_2"/>
</dbReference>
<dbReference type="GO" id="GO:0008270">
    <property type="term" value="F:zinc ion binding"/>
    <property type="evidence" value="ECO:0007669"/>
    <property type="project" value="InterPro"/>
</dbReference>
<dbReference type="InterPro" id="IPR036237">
    <property type="entry name" value="Xyl_isomerase-like_sf"/>
</dbReference>
<dbReference type="EMBL" id="CAJVQA010059799">
    <property type="protein sequence ID" value="CAG8827944.1"/>
    <property type="molecule type" value="Genomic_DNA"/>
</dbReference>
<dbReference type="Gene3D" id="3.20.20.150">
    <property type="entry name" value="Divalent-metal-dependent TIM barrel enzymes"/>
    <property type="match status" value="1"/>
</dbReference>
<dbReference type="InterPro" id="IPR013022">
    <property type="entry name" value="Xyl_isomerase-like_TIM-brl"/>
</dbReference>
<dbReference type="AlphaFoldDB" id="A0A9N9PC80"/>
<evidence type="ECO:0000259" key="1">
    <source>
        <dbReference type="Pfam" id="PF01261"/>
    </source>
</evidence>
<comment type="caution">
    <text evidence="2">The sequence shown here is derived from an EMBL/GenBank/DDBJ whole genome shotgun (WGS) entry which is preliminary data.</text>
</comment>
<keyword evidence="3" id="KW-1185">Reference proteome</keyword>
<accession>A0A9N9PC80</accession>
<dbReference type="PANTHER" id="PTHR21445">
    <property type="entry name" value="ENDONUCLEASE IV ENDODEOXYRIBONUCLEASE IV"/>
    <property type="match status" value="1"/>
</dbReference>
<reference evidence="2" key="1">
    <citation type="submission" date="2021-06" db="EMBL/GenBank/DDBJ databases">
        <authorList>
            <person name="Kallberg Y."/>
            <person name="Tangrot J."/>
            <person name="Rosling A."/>
        </authorList>
    </citation>
    <scope>NUCLEOTIDE SEQUENCE</scope>
    <source>
        <strain evidence="2">FL966</strain>
    </source>
</reference>
<evidence type="ECO:0000313" key="3">
    <source>
        <dbReference type="Proteomes" id="UP000789759"/>
    </source>
</evidence>
<evidence type="ECO:0000313" key="2">
    <source>
        <dbReference type="EMBL" id="CAG8827944.1"/>
    </source>
</evidence>
<dbReference type="OrthoDB" id="2444474at2759"/>
<protein>
    <submittedName>
        <fullName evidence="2">14614_t:CDS:1</fullName>
    </submittedName>
</protein>
<name>A0A9N9PC80_9GLOM</name>
<dbReference type="Pfam" id="PF01261">
    <property type="entry name" value="AP_endonuc_2"/>
    <property type="match status" value="1"/>
</dbReference>
<feature type="non-terminal residue" evidence="2">
    <location>
        <position position="243"/>
    </location>
</feature>
<organism evidence="2 3">
    <name type="scientific">Cetraspora pellucida</name>
    <dbReference type="NCBI Taxonomy" id="1433469"/>
    <lineage>
        <taxon>Eukaryota</taxon>
        <taxon>Fungi</taxon>
        <taxon>Fungi incertae sedis</taxon>
        <taxon>Mucoromycota</taxon>
        <taxon>Glomeromycotina</taxon>
        <taxon>Glomeromycetes</taxon>
        <taxon>Diversisporales</taxon>
        <taxon>Gigasporaceae</taxon>
        <taxon>Cetraspora</taxon>
    </lineage>
</organism>
<feature type="domain" description="Xylose isomerase-like TIM barrel" evidence="1">
    <location>
        <begin position="32"/>
        <end position="222"/>
    </location>
</feature>
<dbReference type="GO" id="GO:0008081">
    <property type="term" value="F:phosphoric diester hydrolase activity"/>
    <property type="evidence" value="ECO:0007669"/>
    <property type="project" value="TreeGrafter"/>
</dbReference>
<gene>
    <name evidence="2" type="ORF">CPELLU_LOCUS20345</name>
</gene>
<dbReference type="GO" id="GO:0003906">
    <property type="term" value="F:DNA-(apurinic or apyrimidinic site) endonuclease activity"/>
    <property type="evidence" value="ECO:0007669"/>
    <property type="project" value="TreeGrafter"/>
</dbReference>
<dbReference type="PANTHER" id="PTHR21445:SF0">
    <property type="entry name" value="APURINIC-APYRIMIDINIC ENDONUCLEASE"/>
    <property type="match status" value="1"/>
</dbReference>